<evidence type="ECO:0000259" key="1">
    <source>
        <dbReference type="Pfam" id="PF06742"/>
    </source>
</evidence>
<evidence type="ECO:0000313" key="3">
    <source>
        <dbReference type="EMBL" id="AEG17212.1"/>
    </source>
</evidence>
<dbReference type="InterPro" id="IPR037050">
    <property type="entry name" value="DUF1254_sf"/>
</dbReference>
<dbReference type="InterPro" id="IPR010679">
    <property type="entry name" value="DUF1254"/>
</dbReference>
<dbReference type="Proteomes" id="UP000009231">
    <property type="component" value="Chromosome"/>
</dbReference>
<evidence type="ECO:0000313" key="4">
    <source>
        <dbReference type="Proteomes" id="UP000009231"/>
    </source>
</evidence>
<dbReference type="PANTHER" id="PTHR36509">
    <property type="entry name" value="BLL3101 PROTEIN"/>
    <property type="match status" value="1"/>
</dbReference>
<evidence type="ECO:0008006" key="5">
    <source>
        <dbReference type="Google" id="ProtNLM"/>
    </source>
</evidence>
<dbReference type="PANTHER" id="PTHR36509:SF2">
    <property type="entry name" value="BLL3101 PROTEIN"/>
    <property type="match status" value="1"/>
</dbReference>
<dbReference type="Pfam" id="PF06742">
    <property type="entry name" value="DUF1214"/>
    <property type="match status" value="1"/>
</dbReference>
<dbReference type="STRING" id="868131.MSWAN_0166"/>
<feature type="domain" description="DUF1254" evidence="2">
    <location>
        <begin position="74"/>
        <end position="195"/>
    </location>
</feature>
<dbReference type="HOGENOM" id="CLU_027269_1_1_2"/>
<dbReference type="EMBL" id="CP002772">
    <property type="protein sequence ID" value="AEG17212.1"/>
    <property type="molecule type" value="Genomic_DNA"/>
</dbReference>
<accession>F6D1I4</accession>
<dbReference type="KEGG" id="mew:MSWAN_0166"/>
<gene>
    <name evidence="3" type="ordered locus">MSWAN_0166</name>
</gene>
<dbReference type="Gene3D" id="2.60.120.600">
    <property type="entry name" value="Domain of unknown function DUF1214, C-terminal domain"/>
    <property type="match status" value="1"/>
</dbReference>
<sequence>MARNIAKNQESDSNVLLEKCVEENAYTIGTQAYIWGIGPYISYSTRFTELYGDNKNLVAPAGVFFGLNELGNVDNTYNAMPNNNTLYARAWAFVGNEPLILSIPDMNPSIYYSVALIDFYQNTFKIFGTNTIGQKGGNFAITGPKWQGDLPSCLNGSFVAPTPWIWLLQRIAPKNIRDENVKPLEALQKGILLTPLSQWGNPNYTPPSRYGNPKDQMDPDFSNDPLHFFELLNGIINENPPPLDQKQEGLMALFSQIGISPGMKFDRDEFGSAVHKGLLRAVDTGSKIIESATYHAPTILNGWTIPPKEMGNYGLKYLDRAVYATRAIGALPKDEVVYVTAFEDSDGNPLKGTNKYILKLPKTIYSQHDAFWSLTLYNADMMFVPNSINRYQVGSQVPGLKYNEDESIDIYLQSTTPQTGKESNWLPAPKNSFNVTFRWYLPKKPVLGIYKGIFKLPPIQKK</sequence>
<dbReference type="RefSeq" id="WP_013824714.1">
    <property type="nucleotide sequence ID" value="NC_015574.1"/>
</dbReference>
<feature type="domain" description="DUF1214" evidence="1">
    <location>
        <begin position="335"/>
        <end position="444"/>
    </location>
</feature>
<dbReference type="Pfam" id="PF06863">
    <property type="entry name" value="DUF1254"/>
    <property type="match status" value="1"/>
</dbReference>
<reference evidence="3 4" key="1">
    <citation type="journal article" date="2014" name="Int. J. Syst. Evol. Microbiol.">
        <title>Methanobacterium paludis sp. nov. and a novel strain of Methanobacterium lacus isolated from northern peatlands.</title>
        <authorList>
            <person name="Cadillo-Quiroz H."/>
            <person name="Brauer S.L."/>
            <person name="Goodson N."/>
            <person name="Yavitt J.B."/>
            <person name="Zinder S.H."/>
        </authorList>
    </citation>
    <scope>NUCLEOTIDE SEQUENCE [LARGE SCALE GENOMIC DNA]</scope>
    <source>
        <strain evidence="4">DSM 25820 / JCM 18151 / SWAN1</strain>
    </source>
</reference>
<dbReference type="AlphaFoldDB" id="F6D1I4"/>
<dbReference type="OrthoDB" id="181739at2157"/>
<organism evidence="3 4">
    <name type="scientific">Methanobacterium paludis (strain DSM 25820 / JCM 18151 / SWAN1)</name>
    <dbReference type="NCBI Taxonomy" id="868131"/>
    <lineage>
        <taxon>Archaea</taxon>
        <taxon>Methanobacteriati</taxon>
        <taxon>Methanobacteriota</taxon>
        <taxon>Methanomada group</taxon>
        <taxon>Methanobacteria</taxon>
        <taxon>Methanobacteriales</taxon>
        <taxon>Methanobacteriaceae</taxon>
        <taxon>Methanobacterium</taxon>
    </lineage>
</organism>
<dbReference type="InterPro" id="IPR037049">
    <property type="entry name" value="DUF1214_C_sf"/>
</dbReference>
<name>F6D1I4_METPW</name>
<protein>
    <recommendedName>
        <fullName evidence="5">DUF1254 domain-containing protein</fullName>
    </recommendedName>
</protein>
<proteinExistence type="predicted"/>
<dbReference type="InterPro" id="IPR010621">
    <property type="entry name" value="DUF1214"/>
</dbReference>
<dbReference type="eggNOG" id="arCOG05285">
    <property type="taxonomic scope" value="Archaea"/>
</dbReference>
<evidence type="ECO:0000259" key="2">
    <source>
        <dbReference type="Pfam" id="PF06863"/>
    </source>
</evidence>
<dbReference type="GeneID" id="10667644"/>
<dbReference type="SUPFAM" id="SSF160935">
    <property type="entry name" value="VPA0735-like"/>
    <property type="match status" value="1"/>
</dbReference>
<dbReference type="Gene3D" id="2.60.40.1610">
    <property type="entry name" value="Domain of unknown function DUF1254"/>
    <property type="match status" value="1"/>
</dbReference>
<keyword evidence="4" id="KW-1185">Reference proteome</keyword>